<comment type="caution">
    <text evidence="1">The sequence shown here is derived from an EMBL/GenBank/DDBJ whole genome shotgun (WGS) entry which is preliminary data.</text>
</comment>
<proteinExistence type="predicted"/>
<evidence type="ECO:0008006" key="3">
    <source>
        <dbReference type="Google" id="ProtNLM"/>
    </source>
</evidence>
<name>A0ABR0KMJ0_9EURO</name>
<keyword evidence="2" id="KW-1185">Reference proteome</keyword>
<organism evidence="1 2">
    <name type="scientific">Lithohypha guttulata</name>
    <dbReference type="NCBI Taxonomy" id="1690604"/>
    <lineage>
        <taxon>Eukaryota</taxon>
        <taxon>Fungi</taxon>
        <taxon>Dikarya</taxon>
        <taxon>Ascomycota</taxon>
        <taxon>Pezizomycotina</taxon>
        <taxon>Eurotiomycetes</taxon>
        <taxon>Chaetothyriomycetidae</taxon>
        <taxon>Chaetothyriales</taxon>
        <taxon>Trichomeriaceae</taxon>
        <taxon>Lithohypha</taxon>
    </lineage>
</organism>
<reference evidence="1 2" key="1">
    <citation type="submission" date="2023-08" db="EMBL/GenBank/DDBJ databases">
        <title>Black Yeasts Isolated from many extreme environments.</title>
        <authorList>
            <person name="Coleine C."/>
            <person name="Stajich J.E."/>
            <person name="Selbmann L."/>
        </authorList>
    </citation>
    <scope>NUCLEOTIDE SEQUENCE [LARGE SCALE GENOMIC DNA]</scope>
    <source>
        <strain evidence="1 2">CCFEE 5885</strain>
    </source>
</reference>
<evidence type="ECO:0000313" key="1">
    <source>
        <dbReference type="EMBL" id="KAK5100795.1"/>
    </source>
</evidence>
<accession>A0ABR0KMJ0</accession>
<evidence type="ECO:0000313" key="2">
    <source>
        <dbReference type="Proteomes" id="UP001345013"/>
    </source>
</evidence>
<dbReference type="Proteomes" id="UP001345013">
    <property type="component" value="Unassembled WGS sequence"/>
</dbReference>
<protein>
    <recommendedName>
        <fullName evidence="3">Clr5 domain-containing protein</fullName>
    </recommendedName>
</protein>
<sequence length="143" mass="16841">MDSAPAPALIPASAIKAPTWGSSEYRKSLRHALQKAERQGIKSHITSRSVTLPVERRRRPTRSCNLRTTAPAPELSDEQWAQLRPFLPYHFLGLNWNFVKIMRQLRNLHNIKVGPQHLMRKTVREWGWDKQKFRKMRRMLHKL</sequence>
<gene>
    <name evidence="1" type="ORF">LTR24_000941</name>
</gene>
<dbReference type="EMBL" id="JAVRRG010000006">
    <property type="protein sequence ID" value="KAK5100795.1"/>
    <property type="molecule type" value="Genomic_DNA"/>
</dbReference>